<evidence type="ECO:0000256" key="3">
    <source>
        <dbReference type="ARBA" id="ARBA00023295"/>
    </source>
</evidence>
<dbReference type="GO" id="GO:0004553">
    <property type="term" value="F:hydrolase activity, hydrolyzing O-glycosyl compounds"/>
    <property type="evidence" value="ECO:0007669"/>
    <property type="project" value="InterPro"/>
</dbReference>
<dbReference type="InterPro" id="IPR013783">
    <property type="entry name" value="Ig-like_fold"/>
</dbReference>
<accession>A0A151GJZ2</accession>
<dbReference type="AlphaFoldDB" id="A0A151GJZ2"/>
<dbReference type="Gene3D" id="2.60.120.260">
    <property type="entry name" value="Galactose-binding domain-like"/>
    <property type="match status" value="1"/>
</dbReference>
<dbReference type="InterPro" id="IPR006102">
    <property type="entry name" value="Ig-like_GH2"/>
</dbReference>
<evidence type="ECO:0000313" key="8">
    <source>
        <dbReference type="EMBL" id="KYK57409.1"/>
    </source>
</evidence>
<dbReference type="Pfam" id="PF02837">
    <property type="entry name" value="Glyco_hydro_2_N"/>
    <property type="match status" value="1"/>
</dbReference>
<dbReference type="STRING" id="98403.A0A151GJZ2"/>
<keyword evidence="2 8" id="KW-0378">Hydrolase</keyword>
<evidence type="ECO:0000256" key="1">
    <source>
        <dbReference type="ARBA" id="ARBA00007401"/>
    </source>
</evidence>
<reference evidence="8 9" key="1">
    <citation type="journal article" date="2016" name="Sci. Rep.">
        <title>Insights into Adaptations to a Near-Obligate Nematode Endoparasitic Lifestyle from the Finished Genome of Drechmeria coniospora.</title>
        <authorList>
            <person name="Zhang L."/>
            <person name="Zhou Z."/>
            <person name="Guo Q."/>
            <person name="Fokkens L."/>
            <person name="Miskei M."/>
            <person name="Pocsi I."/>
            <person name="Zhang W."/>
            <person name="Chen M."/>
            <person name="Wang L."/>
            <person name="Sun Y."/>
            <person name="Donzelli B.G."/>
            <person name="Gibson D.M."/>
            <person name="Nelson D.R."/>
            <person name="Luo J.G."/>
            <person name="Rep M."/>
            <person name="Liu H."/>
            <person name="Yang S."/>
            <person name="Wang J."/>
            <person name="Krasnoff S.B."/>
            <person name="Xu Y."/>
            <person name="Molnar I."/>
            <person name="Lin M."/>
        </authorList>
    </citation>
    <scope>NUCLEOTIDE SEQUENCE [LARGE SCALE GENOMIC DNA]</scope>
    <source>
        <strain evidence="8 9">ARSEF 6962</strain>
    </source>
</reference>
<dbReference type="GO" id="GO:0005975">
    <property type="term" value="P:carbohydrate metabolic process"/>
    <property type="evidence" value="ECO:0007669"/>
    <property type="project" value="InterPro"/>
</dbReference>
<dbReference type="RefSeq" id="XP_040656761.1">
    <property type="nucleotide sequence ID" value="XM_040801728.1"/>
</dbReference>
<organism evidence="8 9">
    <name type="scientific">Drechmeria coniospora</name>
    <name type="common">Nematophagous fungus</name>
    <name type="synonym">Meria coniospora</name>
    <dbReference type="NCBI Taxonomy" id="98403"/>
    <lineage>
        <taxon>Eukaryota</taxon>
        <taxon>Fungi</taxon>
        <taxon>Dikarya</taxon>
        <taxon>Ascomycota</taxon>
        <taxon>Pezizomycotina</taxon>
        <taxon>Sordariomycetes</taxon>
        <taxon>Hypocreomycetidae</taxon>
        <taxon>Hypocreales</taxon>
        <taxon>Ophiocordycipitaceae</taxon>
        <taxon>Drechmeria</taxon>
    </lineage>
</organism>
<dbReference type="InterPro" id="IPR006103">
    <property type="entry name" value="Glyco_hydro_2_cat"/>
</dbReference>
<dbReference type="InParanoid" id="A0A151GJZ2"/>
<proteinExistence type="inferred from homology"/>
<dbReference type="InterPro" id="IPR008979">
    <property type="entry name" value="Galactose-bd-like_sf"/>
</dbReference>
<feature type="domain" description="Glycosyl hydrolases family 2 sugar binding" evidence="7">
    <location>
        <begin position="119"/>
        <end position="192"/>
    </location>
</feature>
<dbReference type="Pfam" id="PF00703">
    <property type="entry name" value="Glyco_hydro_2"/>
    <property type="match status" value="1"/>
</dbReference>
<dbReference type="SUPFAM" id="SSF49303">
    <property type="entry name" value="beta-Galactosidase/glucuronidase domain"/>
    <property type="match status" value="1"/>
</dbReference>
<dbReference type="EMBL" id="LAYC01000002">
    <property type="protein sequence ID" value="KYK57409.1"/>
    <property type="molecule type" value="Genomic_DNA"/>
</dbReference>
<dbReference type="InterPro" id="IPR051913">
    <property type="entry name" value="GH2_Domain-Containing"/>
</dbReference>
<evidence type="ECO:0000256" key="2">
    <source>
        <dbReference type="ARBA" id="ARBA00022801"/>
    </source>
</evidence>
<dbReference type="PANTHER" id="PTHR42732">
    <property type="entry name" value="BETA-GALACTOSIDASE"/>
    <property type="match status" value="1"/>
</dbReference>
<feature type="domain" description="Glycoside hydrolase family 2 catalytic" evidence="6">
    <location>
        <begin position="337"/>
        <end position="462"/>
    </location>
</feature>
<dbReference type="Pfam" id="PF02836">
    <property type="entry name" value="Glyco_hydro_2_C"/>
    <property type="match status" value="1"/>
</dbReference>
<dbReference type="Gene3D" id="2.60.40.10">
    <property type="entry name" value="Immunoglobulins"/>
    <property type="match status" value="1"/>
</dbReference>
<evidence type="ECO:0000259" key="7">
    <source>
        <dbReference type="Pfam" id="PF02837"/>
    </source>
</evidence>
<evidence type="ECO:0000259" key="5">
    <source>
        <dbReference type="Pfam" id="PF00703"/>
    </source>
</evidence>
<dbReference type="Proteomes" id="UP000076580">
    <property type="component" value="Chromosome 02"/>
</dbReference>
<evidence type="ECO:0000313" key="9">
    <source>
        <dbReference type="Proteomes" id="UP000076580"/>
    </source>
</evidence>
<name>A0A151GJZ2_DRECN</name>
<comment type="similarity">
    <text evidence="1">Belongs to the glycosyl hydrolase 2 family.</text>
</comment>
<comment type="caution">
    <text evidence="8">The sequence shown here is derived from an EMBL/GenBank/DDBJ whole genome shotgun (WGS) entry which is preliminary data.</text>
</comment>
<dbReference type="InterPro" id="IPR006104">
    <property type="entry name" value="Glyco_hydro_2_N"/>
</dbReference>
<feature type="domain" description="Glycoside hydrolase family 2 immunoglobulin-like beta-sandwich" evidence="5">
    <location>
        <begin position="211"/>
        <end position="295"/>
    </location>
</feature>
<dbReference type="InterPro" id="IPR017853">
    <property type="entry name" value="GH"/>
</dbReference>
<dbReference type="SUPFAM" id="SSF49785">
    <property type="entry name" value="Galactose-binding domain-like"/>
    <property type="match status" value="1"/>
</dbReference>
<dbReference type="PANTHER" id="PTHR42732:SF2">
    <property type="entry name" value="BETA-MANNOSIDASE"/>
    <property type="match status" value="1"/>
</dbReference>
<dbReference type="SUPFAM" id="SSF51445">
    <property type="entry name" value="(Trans)glycosidases"/>
    <property type="match status" value="1"/>
</dbReference>
<feature type="signal peptide" evidence="4">
    <location>
        <begin position="1"/>
        <end position="20"/>
    </location>
</feature>
<dbReference type="InterPro" id="IPR036156">
    <property type="entry name" value="Beta-gal/glucu_dom_sf"/>
</dbReference>
<keyword evidence="9" id="KW-1185">Reference proteome</keyword>
<keyword evidence="3" id="KW-0326">Glycosidase</keyword>
<keyword evidence="4" id="KW-0732">Signal</keyword>
<protein>
    <submittedName>
        <fullName evidence="8">Glycoside hydrolase family 2</fullName>
    </submittedName>
</protein>
<sequence>MHFTLSSLLWPILVLSNILATASPASEAMSAPLPYKVQKPPLDTDWTFKVGTNAWPEYPRPLLRRDDWKSLNGIWTYEGATATTSASDAFRSGLLGREVLIPSCIESALSGIQELDVTNMRFARNFAVPASWAGKTILLNFEAVDYETIVFVNGVKVGHHIGGYFRFSVDVSKHVSPRQDNHLLVLVYDPTDLEVIPSVWMEAVSSNYITQLDVSAAADGSVALTAHSSGKNGAKVKYSIIDKDGLEVLSQSGYSDTELKTMVDSPKLWSPSSPTLYNITASMDDDHVHSYAGFRTISAGLVHGIQRPLLNGKFHLMIGTLDQGFWPDGVYTPPSREAMVYDLAILKSLGFNMVRKHIKVEPDLFYQACDEIGLMVFQDMPSLPDDASRLPNPTQQQEFQRQLEMLINEHKGYPSIVIYNEGWGQLRTAPWPEEQLVDVVRKLDPTRLVDAVTGWHDHGFGDYSVSVPGHDGWLQDIVWIETLSPPVKDNHHYANPQCGAPFYSLASSPYDSNRIGFQGEFGGVGHNVSAKHLWKVQQAVDTINQTYELNADLEAYNYRASVIFRELREQIEKYACSGGVWTQTTDVEGEVNGLLTYDRRLLRPNTEQWRRDIQKLYDAARQRGGV</sequence>
<gene>
    <name evidence="8" type="ORF">DCS_04418</name>
</gene>
<evidence type="ECO:0000256" key="4">
    <source>
        <dbReference type="SAM" id="SignalP"/>
    </source>
</evidence>
<evidence type="ECO:0000259" key="6">
    <source>
        <dbReference type="Pfam" id="PF02836"/>
    </source>
</evidence>
<dbReference type="GeneID" id="63717061"/>
<dbReference type="Gene3D" id="3.20.20.80">
    <property type="entry name" value="Glycosidases"/>
    <property type="match status" value="1"/>
</dbReference>
<feature type="chain" id="PRO_5007580722" evidence="4">
    <location>
        <begin position="21"/>
        <end position="626"/>
    </location>
</feature>